<protein>
    <submittedName>
        <fullName evidence="2">Glycosyltransferase family 4 protein</fullName>
    </submittedName>
</protein>
<evidence type="ECO:0000313" key="2">
    <source>
        <dbReference type="EMBL" id="EBP2041026.1"/>
    </source>
</evidence>
<keyword evidence="2" id="KW-0808">Transferase</keyword>
<feature type="domain" description="Glycosyl transferase family 1" evidence="1">
    <location>
        <begin position="179"/>
        <end position="335"/>
    </location>
</feature>
<dbReference type="GO" id="GO:0016757">
    <property type="term" value="F:glycosyltransferase activity"/>
    <property type="evidence" value="ECO:0007669"/>
    <property type="project" value="InterPro"/>
</dbReference>
<sequence length="359" mass="40456">MKTICFFINDLSNSGGTERITSIAANNLSLKGYKVFILTIKNCPLPFFKVNNLVEIINLSSKNDNVAIKKISIIKNLRRIVKQNGIDVLINVDTILTFYSIPSLLGVKCINICWEQFNIKANLGLKSRDISRLLAMLYCQRCIVLTRGDKKAWLSKKICNSSKIKVIYNPSSYPILDNKKKRSEQIVLAVGRLTKQKGFDLLLRVWGDITKKEGWRLKIVGGGEELSSLKELAEQLNITDSVIFEPPTSDIDSQYKNADIFCLSSRFEGIGLVLLEAQSFGLPSLSFNCDYGPAEILNNNNGYLIPCFDIAQYAEKLSELMQDNKLRLKMSCNAKVQAKLFTIDSFTESWLKVLDEVLL</sequence>
<dbReference type="SUPFAM" id="SSF53756">
    <property type="entry name" value="UDP-Glycosyltransferase/glycogen phosphorylase"/>
    <property type="match status" value="1"/>
</dbReference>
<reference evidence="2" key="1">
    <citation type="submission" date="2018-07" db="EMBL/GenBank/DDBJ databases">
        <authorList>
            <consortium name="GenomeTrakr network: Whole genome sequencing for foodborne pathogen traceback"/>
        </authorList>
    </citation>
    <scope>NUCLEOTIDE SEQUENCE</scope>
    <source>
        <strain evidence="2">CFSAN008688</strain>
    </source>
</reference>
<dbReference type="PANTHER" id="PTHR12526:SF630">
    <property type="entry name" value="GLYCOSYLTRANSFERASE"/>
    <property type="match status" value="1"/>
</dbReference>
<accession>A0A5U2TNV0</accession>
<dbReference type="PANTHER" id="PTHR12526">
    <property type="entry name" value="GLYCOSYLTRANSFERASE"/>
    <property type="match status" value="1"/>
</dbReference>
<proteinExistence type="predicted"/>
<dbReference type="CDD" id="cd03820">
    <property type="entry name" value="GT4_AmsD-like"/>
    <property type="match status" value="1"/>
</dbReference>
<dbReference type="InterPro" id="IPR001296">
    <property type="entry name" value="Glyco_trans_1"/>
</dbReference>
<dbReference type="Gene3D" id="3.40.50.2000">
    <property type="entry name" value="Glycogen Phosphorylase B"/>
    <property type="match status" value="2"/>
</dbReference>
<dbReference type="AlphaFoldDB" id="A0A5U2TNV0"/>
<gene>
    <name evidence="2" type="ORF">PL50_12485</name>
</gene>
<name>A0A5U2TNV0_SALER</name>
<comment type="caution">
    <text evidence="2">The sequence shown here is derived from an EMBL/GenBank/DDBJ whole genome shotgun (WGS) entry which is preliminary data.</text>
</comment>
<dbReference type="EMBL" id="AAGKZC010000011">
    <property type="protein sequence ID" value="EBP2041026.1"/>
    <property type="molecule type" value="Genomic_DNA"/>
</dbReference>
<evidence type="ECO:0000259" key="1">
    <source>
        <dbReference type="Pfam" id="PF00534"/>
    </source>
</evidence>
<dbReference type="Pfam" id="PF00534">
    <property type="entry name" value="Glycos_transf_1"/>
    <property type="match status" value="1"/>
</dbReference>
<organism evidence="2">
    <name type="scientific">Salmonella enterica</name>
    <name type="common">Salmonella choleraesuis</name>
    <dbReference type="NCBI Taxonomy" id="28901"/>
    <lineage>
        <taxon>Bacteria</taxon>
        <taxon>Pseudomonadati</taxon>
        <taxon>Pseudomonadota</taxon>
        <taxon>Gammaproteobacteria</taxon>
        <taxon>Enterobacterales</taxon>
        <taxon>Enterobacteriaceae</taxon>
        <taxon>Salmonella</taxon>
    </lineage>
</organism>
<dbReference type="GO" id="GO:1901135">
    <property type="term" value="P:carbohydrate derivative metabolic process"/>
    <property type="evidence" value="ECO:0007669"/>
    <property type="project" value="UniProtKB-ARBA"/>
</dbReference>